<dbReference type="EMBL" id="UINC01011506">
    <property type="protein sequence ID" value="SVA50750.1"/>
    <property type="molecule type" value="Genomic_DNA"/>
</dbReference>
<evidence type="ECO:0000259" key="5">
    <source>
        <dbReference type="Pfam" id="PF04263"/>
    </source>
</evidence>
<dbReference type="PANTHER" id="PTHR41299">
    <property type="entry name" value="THIAMINE PYROPHOSPHOKINASE"/>
    <property type="match status" value="1"/>
</dbReference>
<dbReference type="CDD" id="cd07995">
    <property type="entry name" value="TPK"/>
    <property type="match status" value="1"/>
</dbReference>
<keyword evidence="4" id="KW-0067">ATP-binding</keyword>
<dbReference type="GO" id="GO:0006772">
    <property type="term" value="P:thiamine metabolic process"/>
    <property type="evidence" value="ECO:0007669"/>
    <property type="project" value="InterPro"/>
</dbReference>
<dbReference type="InterPro" id="IPR036759">
    <property type="entry name" value="TPK_catalytic_sf"/>
</dbReference>
<dbReference type="GO" id="GO:0009229">
    <property type="term" value="P:thiamine diphosphate biosynthetic process"/>
    <property type="evidence" value="ECO:0007669"/>
    <property type="project" value="InterPro"/>
</dbReference>
<protein>
    <submittedName>
        <fullName evidence="7">Uncharacterized protein</fullName>
    </submittedName>
</protein>
<dbReference type="GO" id="GO:0004788">
    <property type="term" value="F:thiamine diphosphokinase activity"/>
    <property type="evidence" value="ECO:0007669"/>
    <property type="project" value="InterPro"/>
</dbReference>
<feature type="domain" description="Thiamin pyrophosphokinase-like substrate-binding" evidence="6">
    <location>
        <begin position="141"/>
        <end position="208"/>
    </location>
</feature>
<dbReference type="InterPro" id="IPR049442">
    <property type="entry name" value="Thi_PPkinase-like_C"/>
</dbReference>
<dbReference type="InterPro" id="IPR007371">
    <property type="entry name" value="TPK_catalytic"/>
</dbReference>
<evidence type="ECO:0000259" key="6">
    <source>
        <dbReference type="Pfam" id="PF21275"/>
    </source>
</evidence>
<dbReference type="Pfam" id="PF04263">
    <property type="entry name" value="TPK_catalytic"/>
    <property type="match status" value="1"/>
</dbReference>
<evidence type="ECO:0000256" key="1">
    <source>
        <dbReference type="ARBA" id="ARBA00022679"/>
    </source>
</evidence>
<dbReference type="InterPro" id="IPR053149">
    <property type="entry name" value="TPK"/>
</dbReference>
<evidence type="ECO:0000256" key="4">
    <source>
        <dbReference type="ARBA" id="ARBA00022840"/>
    </source>
</evidence>
<proteinExistence type="predicted"/>
<dbReference type="AlphaFoldDB" id="A0A381WDZ0"/>
<evidence type="ECO:0000256" key="3">
    <source>
        <dbReference type="ARBA" id="ARBA00022777"/>
    </source>
</evidence>
<dbReference type="InterPro" id="IPR036371">
    <property type="entry name" value="TPK_B1-bd_sf"/>
</dbReference>
<dbReference type="GO" id="GO:0016301">
    <property type="term" value="F:kinase activity"/>
    <property type="evidence" value="ECO:0007669"/>
    <property type="project" value="UniProtKB-KW"/>
</dbReference>
<keyword evidence="3" id="KW-0418">Kinase</keyword>
<accession>A0A381WDZ0</accession>
<keyword evidence="1" id="KW-0808">Transferase</keyword>
<dbReference type="InterPro" id="IPR006282">
    <property type="entry name" value="Thi_PPkinase"/>
</dbReference>
<name>A0A381WDZ0_9ZZZZ</name>
<organism evidence="7">
    <name type="scientific">marine metagenome</name>
    <dbReference type="NCBI Taxonomy" id="408172"/>
    <lineage>
        <taxon>unclassified sequences</taxon>
        <taxon>metagenomes</taxon>
        <taxon>ecological metagenomes</taxon>
    </lineage>
</organism>
<dbReference type="NCBIfam" id="TIGR01378">
    <property type="entry name" value="thi_PPkinase"/>
    <property type="match status" value="1"/>
</dbReference>
<dbReference type="GO" id="GO:0005524">
    <property type="term" value="F:ATP binding"/>
    <property type="evidence" value="ECO:0007669"/>
    <property type="project" value="UniProtKB-KW"/>
</dbReference>
<reference evidence="7" key="1">
    <citation type="submission" date="2018-05" db="EMBL/GenBank/DDBJ databases">
        <authorList>
            <person name="Lanie J.A."/>
            <person name="Ng W.-L."/>
            <person name="Kazmierczak K.M."/>
            <person name="Andrzejewski T.M."/>
            <person name="Davidsen T.M."/>
            <person name="Wayne K.J."/>
            <person name="Tettelin H."/>
            <person name="Glass J.I."/>
            <person name="Rusch D."/>
            <person name="Podicherti R."/>
            <person name="Tsui H.-C.T."/>
            <person name="Winkler M.E."/>
        </authorList>
    </citation>
    <scope>NUCLEOTIDE SEQUENCE</scope>
</reference>
<keyword evidence="2" id="KW-0547">Nucleotide-binding</keyword>
<dbReference type="SUPFAM" id="SSF63999">
    <property type="entry name" value="Thiamin pyrophosphokinase, catalytic domain"/>
    <property type="match status" value="1"/>
</dbReference>
<dbReference type="SUPFAM" id="SSF63862">
    <property type="entry name" value="Thiamin pyrophosphokinase, substrate-binding domain"/>
    <property type="match status" value="1"/>
</dbReference>
<evidence type="ECO:0000313" key="7">
    <source>
        <dbReference type="EMBL" id="SVA50750.1"/>
    </source>
</evidence>
<dbReference type="Pfam" id="PF21275">
    <property type="entry name" value="Thi_PPkinase_C"/>
    <property type="match status" value="1"/>
</dbReference>
<dbReference type="PANTHER" id="PTHR41299:SF1">
    <property type="entry name" value="THIAMINE PYROPHOSPHOKINASE"/>
    <property type="match status" value="1"/>
</dbReference>
<gene>
    <name evidence="7" type="ORF">METZ01_LOCUS103604</name>
</gene>
<dbReference type="Gene3D" id="3.40.50.10240">
    <property type="entry name" value="Thiamin pyrophosphokinase, catalytic domain"/>
    <property type="match status" value="1"/>
</dbReference>
<feature type="domain" description="Thiamin pyrophosphokinase catalytic" evidence="5">
    <location>
        <begin position="30"/>
        <end position="128"/>
    </location>
</feature>
<evidence type="ECO:0000256" key="2">
    <source>
        <dbReference type="ARBA" id="ARBA00022741"/>
    </source>
</evidence>
<sequence>MVSALNPQFKQPIVLFGNGENPSHSIELNTLKNASTILCADGAVDKLLSLEFIPDLILGDLDSLSRNPSDYSCDFIHLPDQSKNDLEKSLEWCFEKNIEKLSLVGFSGKRDDHNMATLFLLAEYSDKMDLILYTNHSTILCINGQREFDSLAGQKISMISLRPSTKVTSYGLKFPIKDASLDSTTRGISNIAKGSRFLINTNGPIWVFLNHTE</sequence>